<accession>A0ABQ0LE00</accession>
<protein>
    <submittedName>
        <fullName evidence="2">Uncharacterized protein</fullName>
    </submittedName>
</protein>
<organism evidence="2 3">
    <name type="scientific">Mycena chlorophos</name>
    <name type="common">Agaric fungus</name>
    <name type="synonym">Agaricus chlorophos</name>
    <dbReference type="NCBI Taxonomy" id="658473"/>
    <lineage>
        <taxon>Eukaryota</taxon>
        <taxon>Fungi</taxon>
        <taxon>Dikarya</taxon>
        <taxon>Basidiomycota</taxon>
        <taxon>Agaricomycotina</taxon>
        <taxon>Agaricomycetes</taxon>
        <taxon>Agaricomycetidae</taxon>
        <taxon>Agaricales</taxon>
        <taxon>Marasmiineae</taxon>
        <taxon>Mycenaceae</taxon>
        <taxon>Mycena</taxon>
    </lineage>
</organism>
<feature type="region of interest" description="Disordered" evidence="1">
    <location>
        <begin position="140"/>
        <end position="162"/>
    </location>
</feature>
<feature type="region of interest" description="Disordered" evidence="1">
    <location>
        <begin position="87"/>
        <end position="113"/>
    </location>
</feature>
<gene>
    <name evidence="2" type="ORF">MCHLO_06135</name>
</gene>
<evidence type="ECO:0000313" key="2">
    <source>
        <dbReference type="EMBL" id="GAT48757.1"/>
    </source>
</evidence>
<sequence>ADCRLQRERANSNACGFESAQRGEASRVVVENNQEWQCGRRRLTGGIAWPPPPCTSTPARPRPRQRPLSPTSSPSRCCLRTCNAKSSKRRCPAGDSPRNGSGAGASGEMRQGLSRTTAIEHSRAPAQLCPVSIGGFAIQSANLPPNERPPPTPVRLDPRKRPPTRYRALQQRLGPGYAPHRAMRPSSRHMARPAIPGRPHTSPRVERAYDGRAPRLAGGDASRAAGAQDEHTPETARRFLHIADARLVLVQLDVKGAINDWRGGR</sequence>
<proteinExistence type="predicted"/>
<evidence type="ECO:0000313" key="3">
    <source>
        <dbReference type="Proteomes" id="UP000815677"/>
    </source>
</evidence>
<feature type="region of interest" description="Disordered" evidence="1">
    <location>
        <begin position="43"/>
        <end position="75"/>
    </location>
</feature>
<dbReference type="EMBL" id="DF844933">
    <property type="protein sequence ID" value="GAT48757.1"/>
    <property type="molecule type" value="Genomic_DNA"/>
</dbReference>
<evidence type="ECO:0000256" key="1">
    <source>
        <dbReference type="SAM" id="MobiDB-lite"/>
    </source>
</evidence>
<feature type="non-terminal residue" evidence="2">
    <location>
        <position position="1"/>
    </location>
</feature>
<feature type="compositionally biased region" description="Basic residues" evidence="1">
    <location>
        <begin position="181"/>
        <end position="191"/>
    </location>
</feature>
<name>A0ABQ0LE00_MYCCL</name>
<keyword evidence="3" id="KW-1185">Reference proteome</keyword>
<feature type="region of interest" description="Disordered" evidence="1">
    <location>
        <begin position="176"/>
        <end position="207"/>
    </location>
</feature>
<reference evidence="2" key="1">
    <citation type="submission" date="2014-09" db="EMBL/GenBank/DDBJ databases">
        <title>Genome sequence of the luminous mushroom Mycena chlorophos for searching fungal bioluminescence genes.</title>
        <authorList>
            <person name="Tanaka Y."/>
            <person name="Kasuga D."/>
            <person name="Oba Y."/>
            <person name="Hase S."/>
            <person name="Sato K."/>
            <person name="Oba Y."/>
            <person name="Sakakibara Y."/>
        </authorList>
    </citation>
    <scope>NUCLEOTIDE SEQUENCE</scope>
</reference>
<dbReference type="Proteomes" id="UP000815677">
    <property type="component" value="Unassembled WGS sequence"/>
</dbReference>